<proteinExistence type="predicted"/>
<accession>A0A8J3SGB0</accession>
<dbReference type="Proteomes" id="UP000619788">
    <property type="component" value="Unassembled WGS sequence"/>
</dbReference>
<organism evidence="2 3">
    <name type="scientific">Planobispora siamensis</name>
    <dbReference type="NCBI Taxonomy" id="936338"/>
    <lineage>
        <taxon>Bacteria</taxon>
        <taxon>Bacillati</taxon>
        <taxon>Actinomycetota</taxon>
        <taxon>Actinomycetes</taxon>
        <taxon>Streptosporangiales</taxon>
        <taxon>Streptosporangiaceae</taxon>
        <taxon>Planobispora</taxon>
    </lineage>
</organism>
<gene>
    <name evidence="2" type="ORF">Psi01_21390</name>
</gene>
<dbReference type="AlphaFoldDB" id="A0A8J3SGB0"/>
<name>A0A8J3SGB0_9ACTN</name>
<keyword evidence="3" id="KW-1185">Reference proteome</keyword>
<evidence type="ECO:0000313" key="2">
    <source>
        <dbReference type="EMBL" id="GIH91509.1"/>
    </source>
</evidence>
<evidence type="ECO:0000313" key="3">
    <source>
        <dbReference type="Proteomes" id="UP000619788"/>
    </source>
</evidence>
<comment type="caution">
    <text evidence="2">The sequence shown here is derived from an EMBL/GenBank/DDBJ whole genome shotgun (WGS) entry which is preliminary data.</text>
</comment>
<keyword evidence="1" id="KW-0472">Membrane</keyword>
<keyword evidence="1" id="KW-0812">Transmembrane</keyword>
<dbReference type="EMBL" id="BOOJ01000021">
    <property type="protein sequence ID" value="GIH91509.1"/>
    <property type="molecule type" value="Genomic_DNA"/>
</dbReference>
<keyword evidence="1" id="KW-1133">Transmembrane helix</keyword>
<sequence length="57" mass="6000">MKADPPLEEGGAMEFGYIVMYVLGAVVSVGLGGSLLAIVLRGVAEENKFWGPGPLRH</sequence>
<evidence type="ECO:0000256" key="1">
    <source>
        <dbReference type="SAM" id="Phobius"/>
    </source>
</evidence>
<protein>
    <submittedName>
        <fullName evidence="2">Uncharacterized protein</fullName>
    </submittedName>
</protein>
<reference evidence="2 3" key="1">
    <citation type="submission" date="2021-01" db="EMBL/GenBank/DDBJ databases">
        <title>Whole genome shotgun sequence of Planobispora siamensis NBRC 107568.</title>
        <authorList>
            <person name="Komaki H."/>
            <person name="Tamura T."/>
        </authorList>
    </citation>
    <scope>NUCLEOTIDE SEQUENCE [LARGE SCALE GENOMIC DNA]</scope>
    <source>
        <strain evidence="2 3">NBRC 107568</strain>
    </source>
</reference>
<feature type="transmembrane region" description="Helical" evidence="1">
    <location>
        <begin position="15"/>
        <end position="40"/>
    </location>
</feature>